<dbReference type="InterPro" id="IPR006500">
    <property type="entry name" value="Helicase_put_C_phage/plasmid"/>
</dbReference>
<dbReference type="InterPro" id="IPR045455">
    <property type="entry name" value="NrS-1_pol-like_helicase"/>
</dbReference>
<dbReference type="Proteomes" id="UP000517916">
    <property type="component" value="Unassembled WGS sequence"/>
</dbReference>
<proteinExistence type="predicted"/>
<organism evidence="6 7">
    <name type="scientific">Kutzneria viridogrisea</name>
    <dbReference type="NCBI Taxonomy" id="47990"/>
    <lineage>
        <taxon>Bacteria</taxon>
        <taxon>Bacillati</taxon>
        <taxon>Actinomycetota</taxon>
        <taxon>Actinomycetes</taxon>
        <taxon>Pseudonocardiales</taxon>
        <taxon>Pseudonocardiaceae</taxon>
        <taxon>Kutzneria</taxon>
    </lineage>
</organism>
<keyword evidence="7" id="KW-1185">Reference proteome</keyword>
<dbReference type="RefSeq" id="WP_318296271.1">
    <property type="nucleotide sequence ID" value="NZ_BAAABQ010000059.1"/>
</dbReference>
<dbReference type="SMART" id="SM00885">
    <property type="entry name" value="D5_N"/>
    <property type="match status" value="1"/>
</dbReference>
<reference evidence="6 7" key="1">
    <citation type="submission" date="2020-08" db="EMBL/GenBank/DDBJ databases">
        <title>Genomic Encyclopedia of Archaeal and Bacterial Type Strains, Phase II (KMG-II): from individual species to whole genera.</title>
        <authorList>
            <person name="Goeker M."/>
        </authorList>
    </citation>
    <scope>NUCLEOTIDE SEQUENCE [LARGE SCALE GENOMIC DNA]</scope>
    <source>
        <strain evidence="6 7">DSM 43850</strain>
    </source>
</reference>
<dbReference type="SMART" id="SM00943">
    <property type="entry name" value="Prim-Pol"/>
    <property type="match status" value="1"/>
</dbReference>
<dbReference type="Gene3D" id="3.40.50.300">
    <property type="entry name" value="P-loop containing nucleotide triphosphate hydrolases"/>
    <property type="match status" value="1"/>
</dbReference>
<dbReference type="InterPro" id="IPR051620">
    <property type="entry name" value="ORF904-like_C"/>
</dbReference>
<dbReference type="PANTHER" id="PTHR35372:SF2">
    <property type="entry name" value="SF3 HELICASE DOMAIN-CONTAINING PROTEIN"/>
    <property type="match status" value="1"/>
</dbReference>
<protein>
    <submittedName>
        <fullName evidence="6">DNA primase/helicase</fullName>
    </submittedName>
</protein>
<evidence type="ECO:0000313" key="6">
    <source>
        <dbReference type="EMBL" id="MBA8925897.1"/>
    </source>
</evidence>
<dbReference type="CDD" id="cd04859">
    <property type="entry name" value="Prim_Pol"/>
    <property type="match status" value="1"/>
</dbReference>
<keyword evidence="3" id="KW-0067">ATP-binding</keyword>
<dbReference type="EMBL" id="JACJID010000002">
    <property type="protein sequence ID" value="MBA8925897.1"/>
    <property type="molecule type" value="Genomic_DNA"/>
</dbReference>
<evidence type="ECO:0000256" key="1">
    <source>
        <dbReference type="ARBA" id="ARBA00022741"/>
    </source>
</evidence>
<dbReference type="InterPro" id="IPR015330">
    <property type="entry name" value="DNA_primase/pol_bifunc_N"/>
</dbReference>
<dbReference type="Pfam" id="PF08706">
    <property type="entry name" value="D5_N"/>
    <property type="match status" value="1"/>
</dbReference>
<keyword evidence="1" id="KW-0547">Nucleotide-binding</keyword>
<dbReference type="PROSITE" id="PS51206">
    <property type="entry name" value="SF3_HELICASE_1"/>
    <property type="match status" value="1"/>
</dbReference>
<dbReference type="NCBIfam" id="TIGR01613">
    <property type="entry name" value="primase_Cterm"/>
    <property type="match status" value="1"/>
</dbReference>
<dbReference type="InterPro" id="IPR014818">
    <property type="entry name" value="Phage/plasmid_primase_P4_C"/>
</dbReference>
<gene>
    <name evidence="6" type="ORF">BC739_003096</name>
</gene>
<dbReference type="SUPFAM" id="SSF56747">
    <property type="entry name" value="Prim-pol domain"/>
    <property type="match status" value="1"/>
</dbReference>
<name>A0ABR6BGX4_9PSEU</name>
<evidence type="ECO:0000256" key="4">
    <source>
        <dbReference type="SAM" id="MobiDB-lite"/>
    </source>
</evidence>
<dbReference type="Pfam" id="PF19263">
    <property type="entry name" value="DUF5906"/>
    <property type="match status" value="1"/>
</dbReference>
<feature type="compositionally biased region" description="Pro residues" evidence="4">
    <location>
        <begin position="210"/>
        <end position="220"/>
    </location>
</feature>
<sequence length="820" mass="88191">MDASEMQAAALAWHDAGCSVLRVALDGSKSPIGLWRQYQDIPADRDTVDAWYCDGHPGIGVVCGAVSGGLEMLELEGRAVAGGYWGRLLAGLADLGASDLVTRIAAGYCEATPSGGIHLLYRVAGGEVDGNLKLARRPASSDPTTGRPRVDVLIETRGEGGFVIVAPSHGPVHPTGDPWLTVSGAPSSIITLTAAERDTLHVAARALDEMPPPTPIPDPPVLDRDRRPGELTPGDDYTARTGWPEVLEPHGWTVARVSGDRTYWTRPGKAHGISAVTGGGAGDYLYVWSTSTELPAEEAMSRWRVYALLNHGGDFSAAASTLRRRGYGTPIPEPTRPVLTVLPTASGSVAVIAEPATTHDRPVTAETFVHSDDGNALALVDAYGDRIRYCPERGRWLHWTGQRWAWCPPGGGIVREHLKAIARALPSESSADNRHKQRALSAIGTTAALTQAETDPRVTVALSQLDAHPYELNTPHGTVDLRTGVLTPADPARLHTRMTAAAPDPDADPTRWQRFLADTFAGHPELPAYLQRLVGYSASGIVREHVLPFLHGSGANGKGVFLESIQRVLGDYATTAPSGFLMAQTYGSHETEIARLAGARLVVCSEVNERDKFDEVKVKMLTGGDTVTARFMRQDHFSFTPSHTLILMGNHQPAVHSGGYSFWRRLRLIPFEHTVPEDQRVDDLQGILAAEHGPAVLAWIVSGAVAYFSGGLGEPTTVSAATAEYEHEQDSLARFLEECCHLGGGEHVRILMSKMRAAYERWCHTEGVSPVSSTAFGRTLRSRYGVGDARTGRAKSYTGIALIAEDDADGSSRYEPRSNS</sequence>
<evidence type="ECO:0000256" key="2">
    <source>
        <dbReference type="ARBA" id="ARBA00022801"/>
    </source>
</evidence>
<accession>A0ABR6BGX4</accession>
<feature type="region of interest" description="Disordered" evidence="4">
    <location>
        <begin position="208"/>
        <end position="242"/>
    </location>
</feature>
<keyword evidence="2" id="KW-0378">Hydrolase</keyword>
<dbReference type="InterPro" id="IPR014015">
    <property type="entry name" value="Helicase_SF3_DNA-vir"/>
</dbReference>
<dbReference type="Pfam" id="PF09250">
    <property type="entry name" value="Prim-Pol"/>
    <property type="match status" value="1"/>
</dbReference>
<evidence type="ECO:0000313" key="7">
    <source>
        <dbReference type="Proteomes" id="UP000517916"/>
    </source>
</evidence>
<evidence type="ECO:0000256" key="3">
    <source>
        <dbReference type="ARBA" id="ARBA00022840"/>
    </source>
</evidence>
<comment type="caution">
    <text evidence="6">The sequence shown here is derived from an EMBL/GenBank/DDBJ whole genome shotgun (WGS) entry which is preliminary data.</text>
</comment>
<dbReference type="InterPro" id="IPR027417">
    <property type="entry name" value="P-loop_NTPase"/>
</dbReference>
<feature type="domain" description="SF3 helicase" evidence="5">
    <location>
        <begin position="525"/>
        <end position="684"/>
    </location>
</feature>
<evidence type="ECO:0000259" key="5">
    <source>
        <dbReference type="PROSITE" id="PS51206"/>
    </source>
</evidence>
<dbReference type="PANTHER" id="PTHR35372">
    <property type="entry name" value="ATP BINDING PROTEIN-RELATED"/>
    <property type="match status" value="1"/>
</dbReference>